<name>A0A4Z2H8C7_9TELE</name>
<sequence>MWNMSAPLPTSRLGILMSTVEPGNLLGPLFMAWNHITRRREKMEMKGKINQYIERHVQILKILHCLCQQYLEAGHPEPLWLLMCTYQPIGYWTEEHRETKMTPRNKDPKGADKEIRISYASEHPISYSVSFESITSHFPLAVTPKAELGKCSSNMGRTDWELVVQVLHCNLFIPQILDPSCPATFDPWQISIVT</sequence>
<reference evidence="2 3" key="1">
    <citation type="submission" date="2019-03" db="EMBL/GenBank/DDBJ databases">
        <title>First draft genome of Liparis tanakae, snailfish: a comprehensive survey of snailfish specific genes.</title>
        <authorList>
            <person name="Kim W."/>
            <person name="Song I."/>
            <person name="Jeong J.-H."/>
            <person name="Kim D."/>
            <person name="Kim S."/>
            <person name="Ryu S."/>
            <person name="Song J.Y."/>
            <person name="Lee S.K."/>
        </authorList>
    </citation>
    <scope>NUCLEOTIDE SEQUENCE [LARGE SCALE GENOMIC DNA]</scope>
    <source>
        <tissue evidence="2">Muscle</tissue>
    </source>
</reference>
<dbReference type="EMBL" id="SRLO01000308">
    <property type="protein sequence ID" value="TNN61770.1"/>
    <property type="molecule type" value="Genomic_DNA"/>
</dbReference>
<accession>A0A4Z2H8C7</accession>
<keyword evidence="1" id="KW-0472">Membrane</keyword>
<protein>
    <submittedName>
        <fullName evidence="2">Uncharacterized protein</fullName>
    </submittedName>
</protein>
<evidence type="ECO:0000313" key="2">
    <source>
        <dbReference type="EMBL" id="TNN61770.1"/>
    </source>
</evidence>
<proteinExistence type="predicted"/>
<evidence type="ECO:0000313" key="3">
    <source>
        <dbReference type="Proteomes" id="UP000314294"/>
    </source>
</evidence>
<comment type="caution">
    <text evidence="2">The sequence shown here is derived from an EMBL/GenBank/DDBJ whole genome shotgun (WGS) entry which is preliminary data.</text>
</comment>
<dbReference type="Proteomes" id="UP000314294">
    <property type="component" value="Unassembled WGS sequence"/>
</dbReference>
<organism evidence="2 3">
    <name type="scientific">Liparis tanakae</name>
    <name type="common">Tanaka's snailfish</name>
    <dbReference type="NCBI Taxonomy" id="230148"/>
    <lineage>
        <taxon>Eukaryota</taxon>
        <taxon>Metazoa</taxon>
        <taxon>Chordata</taxon>
        <taxon>Craniata</taxon>
        <taxon>Vertebrata</taxon>
        <taxon>Euteleostomi</taxon>
        <taxon>Actinopterygii</taxon>
        <taxon>Neopterygii</taxon>
        <taxon>Teleostei</taxon>
        <taxon>Neoteleostei</taxon>
        <taxon>Acanthomorphata</taxon>
        <taxon>Eupercaria</taxon>
        <taxon>Perciformes</taxon>
        <taxon>Cottioidei</taxon>
        <taxon>Cottales</taxon>
        <taxon>Liparidae</taxon>
        <taxon>Liparis</taxon>
    </lineage>
</organism>
<feature type="transmembrane region" description="Helical" evidence="1">
    <location>
        <begin position="12"/>
        <end position="33"/>
    </location>
</feature>
<gene>
    <name evidence="2" type="ORF">EYF80_027992</name>
</gene>
<dbReference type="AlphaFoldDB" id="A0A4Z2H8C7"/>
<evidence type="ECO:0000256" key="1">
    <source>
        <dbReference type="SAM" id="Phobius"/>
    </source>
</evidence>
<keyword evidence="1" id="KW-1133">Transmembrane helix</keyword>
<keyword evidence="1" id="KW-0812">Transmembrane</keyword>
<keyword evidence="3" id="KW-1185">Reference proteome</keyword>